<dbReference type="EMBL" id="AKHW03002390">
    <property type="protein sequence ID" value="KYO39050.1"/>
    <property type="molecule type" value="Genomic_DNA"/>
</dbReference>
<comment type="caution">
    <text evidence="1">The sequence shown here is derived from an EMBL/GenBank/DDBJ whole genome shotgun (WGS) entry which is preliminary data.</text>
</comment>
<proteinExistence type="predicted"/>
<name>A0A151NQR9_ALLMI</name>
<protein>
    <submittedName>
        <fullName evidence="1">Uncharacterized protein</fullName>
    </submittedName>
</protein>
<sequence>MRMASLFPKESLKENFTMDLYFLWFEMCPAKLLTQPMRTSLMTRSALYFSCNGVSGWTMTWTWPLLLVKATTVKQLIVRPVAPISHPASRLRY</sequence>
<dbReference type="AlphaFoldDB" id="A0A151NQR9"/>
<evidence type="ECO:0000313" key="2">
    <source>
        <dbReference type="Proteomes" id="UP000050525"/>
    </source>
</evidence>
<reference evidence="1 2" key="1">
    <citation type="journal article" date="2012" name="Genome Biol.">
        <title>Sequencing three crocodilian genomes to illuminate the evolution of archosaurs and amniotes.</title>
        <authorList>
            <person name="St John J.A."/>
            <person name="Braun E.L."/>
            <person name="Isberg S.R."/>
            <person name="Miles L.G."/>
            <person name="Chong A.Y."/>
            <person name="Gongora J."/>
            <person name="Dalzell P."/>
            <person name="Moran C."/>
            <person name="Bed'hom B."/>
            <person name="Abzhanov A."/>
            <person name="Burgess S.C."/>
            <person name="Cooksey A.M."/>
            <person name="Castoe T.A."/>
            <person name="Crawford N.G."/>
            <person name="Densmore L.D."/>
            <person name="Drew J.C."/>
            <person name="Edwards S.V."/>
            <person name="Faircloth B.C."/>
            <person name="Fujita M.K."/>
            <person name="Greenwold M.J."/>
            <person name="Hoffmann F.G."/>
            <person name="Howard J.M."/>
            <person name="Iguchi T."/>
            <person name="Janes D.E."/>
            <person name="Khan S.Y."/>
            <person name="Kohno S."/>
            <person name="de Koning A.J."/>
            <person name="Lance S.L."/>
            <person name="McCarthy F.M."/>
            <person name="McCormack J.E."/>
            <person name="Merchant M.E."/>
            <person name="Peterson D.G."/>
            <person name="Pollock D.D."/>
            <person name="Pourmand N."/>
            <person name="Raney B.J."/>
            <person name="Roessler K.A."/>
            <person name="Sanford J.R."/>
            <person name="Sawyer R.H."/>
            <person name="Schmidt C.J."/>
            <person name="Triplett E.W."/>
            <person name="Tuberville T.D."/>
            <person name="Venegas-Anaya M."/>
            <person name="Howard J.T."/>
            <person name="Jarvis E.D."/>
            <person name="Guillette L.J.Jr."/>
            <person name="Glenn T.C."/>
            <person name="Green R.E."/>
            <person name="Ray D.A."/>
        </authorList>
    </citation>
    <scope>NUCLEOTIDE SEQUENCE [LARGE SCALE GENOMIC DNA]</scope>
    <source>
        <strain evidence="1">KSC_2009_1</strain>
    </source>
</reference>
<gene>
    <name evidence="1" type="ORF">Y1Q_0003946</name>
</gene>
<evidence type="ECO:0000313" key="1">
    <source>
        <dbReference type="EMBL" id="KYO39050.1"/>
    </source>
</evidence>
<organism evidence="1 2">
    <name type="scientific">Alligator mississippiensis</name>
    <name type="common">American alligator</name>
    <dbReference type="NCBI Taxonomy" id="8496"/>
    <lineage>
        <taxon>Eukaryota</taxon>
        <taxon>Metazoa</taxon>
        <taxon>Chordata</taxon>
        <taxon>Craniata</taxon>
        <taxon>Vertebrata</taxon>
        <taxon>Euteleostomi</taxon>
        <taxon>Archelosauria</taxon>
        <taxon>Archosauria</taxon>
        <taxon>Crocodylia</taxon>
        <taxon>Alligatoridae</taxon>
        <taxon>Alligatorinae</taxon>
        <taxon>Alligator</taxon>
    </lineage>
</organism>
<keyword evidence="2" id="KW-1185">Reference proteome</keyword>
<dbReference type="Proteomes" id="UP000050525">
    <property type="component" value="Unassembled WGS sequence"/>
</dbReference>
<accession>A0A151NQR9</accession>